<keyword evidence="2" id="KW-1185">Reference proteome</keyword>
<gene>
    <name evidence="1" type="primary">comJ</name>
    <name evidence="1" type="ORF">ACFFK0_20220</name>
</gene>
<name>A0ABV6DQ59_9BACL</name>
<protein>
    <submittedName>
        <fullName evidence="1">Competence protein ComJ</fullName>
    </submittedName>
</protein>
<sequence>MTQHWPLQQIFVSYSQIAVFRKQLPHPFSDWSDAHIAQGFAWREGSVSFGTPSEADDQSEIDVSVQSELHLQDNAVRAIVVPFVVGPEGVTVSSIMSAQHHFDVPPGTYELLFEAIPQFPGHSDPMKVRYAFRFVPHSDPQPRVLKHDDELAPPPVLLMEAKAAV</sequence>
<accession>A0ABV6DQ59</accession>
<dbReference type="InterPro" id="IPR020354">
    <property type="entry name" value="Competence_nuclease_inhibitor"/>
</dbReference>
<dbReference type="InterPro" id="IPR038691">
    <property type="entry name" value="ComJ_sf"/>
</dbReference>
<dbReference type="RefSeq" id="WP_377472149.1">
    <property type="nucleotide sequence ID" value="NZ_JBHLWN010000077.1"/>
</dbReference>
<comment type="caution">
    <text evidence="1">The sequence shown here is derived from an EMBL/GenBank/DDBJ whole genome shotgun (WGS) entry which is preliminary data.</text>
</comment>
<proteinExistence type="predicted"/>
<dbReference type="Gene3D" id="2.60.34.30">
    <property type="entry name" value="Competence, DNA-entry nuclease inhibitor, ComJ"/>
    <property type="match status" value="1"/>
</dbReference>
<evidence type="ECO:0000313" key="2">
    <source>
        <dbReference type="Proteomes" id="UP001589776"/>
    </source>
</evidence>
<dbReference type="Pfam" id="PF11033">
    <property type="entry name" value="ComJ"/>
    <property type="match status" value="1"/>
</dbReference>
<reference evidence="1 2" key="1">
    <citation type="submission" date="2024-09" db="EMBL/GenBank/DDBJ databases">
        <authorList>
            <person name="Sun Q."/>
            <person name="Mori K."/>
        </authorList>
    </citation>
    <scope>NUCLEOTIDE SEQUENCE [LARGE SCALE GENOMIC DNA]</scope>
    <source>
        <strain evidence="1 2">CCM 7759</strain>
    </source>
</reference>
<dbReference type="EMBL" id="JBHLWN010000077">
    <property type="protein sequence ID" value="MFC0214737.1"/>
    <property type="molecule type" value="Genomic_DNA"/>
</dbReference>
<organism evidence="1 2">
    <name type="scientific">Paenibacillus chartarius</name>
    <dbReference type="NCBI Taxonomy" id="747481"/>
    <lineage>
        <taxon>Bacteria</taxon>
        <taxon>Bacillati</taxon>
        <taxon>Bacillota</taxon>
        <taxon>Bacilli</taxon>
        <taxon>Bacillales</taxon>
        <taxon>Paenibacillaceae</taxon>
        <taxon>Paenibacillus</taxon>
    </lineage>
</organism>
<dbReference type="Proteomes" id="UP001589776">
    <property type="component" value="Unassembled WGS sequence"/>
</dbReference>
<evidence type="ECO:0000313" key="1">
    <source>
        <dbReference type="EMBL" id="MFC0214737.1"/>
    </source>
</evidence>